<reference evidence="1" key="1">
    <citation type="submission" date="2018-11" db="EMBL/GenBank/DDBJ databases">
        <authorList>
            <consortium name="Genoscope - CEA"/>
            <person name="William W."/>
        </authorList>
    </citation>
    <scope>NUCLEOTIDE SEQUENCE</scope>
</reference>
<dbReference type="AlphaFoldDB" id="A0A3P6BKT9"/>
<accession>A0A3P6BKT9</accession>
<gene>
    <name evidence="1" type="ORF">BOLC3T19107H</name>
</gene>
<evidence type="ECO:0000313" key="1">
    <source>
        <dbReference type="EMBL" id="VDC96568.1"/>
    </source>
</evidence>
<dbReference type="EMBL" id="LR031872">
    <property type="protein sequence ID" value="VDC96568.1"/>
    <property type="molecule type" value="Genomic_DNA"/>
</dbReference>
<sequence length="38" mass="4052">MAIFEAYFKAGFRGFIPSLIAEVSACLGFAPSQLTPLS</sequence>
<protein>
    <submittedName>
        <fullName evidence="1">Uncharacterized protein</fullName>
    </submittedName>
</protein>
<proteinExistence type="predicted"/>
<organism evidence="1">
    <name type="scientific">Brassica oleracea</name>
    <name type="common">Wild cabbage</name>
    <dbReference type="NCBI Taxonomy" id="3712"/>
    <lineage>
        <taxon>Eukaryota</taxon>
        <taxon>Viridiplantae</taxon>
        <taxon>Streptophyta</taxon>
        <taxon>Embryophyta</taxon>
        <taxon>Tracheophyta</taxon>
        <taxon>Spermatophyta</taxon>
        <taxon>Magnoliopsida</taxon>
        <taxon>eudicotyledons</taxon>
        <taxon>Gunneridae</taxon>
        <taxon>Pentapetalae</taxon>
        <taxon>rosids</taxon>
        <taxon>malvids</taxon>
        <taxon>Brassicales</taxon>
        <taxon>Brassicaceae</taxon>
        <taxon>Brassiceae</taxon>
        <taxon>Brassica</taxon>
    </lineage>
</organism>
<name>A0A3P6BKT9_BRAOL</name>